<organism evidence="7 8">
    <name type="scientific">Roseomonas acroporae</name>
    <dbReference type="NCBI Taxonomy" id="2937791"/>
    <lineage>
        <taxon>Bacteria</taxon>
        <taxon>Pseudomonadati</taxon>
        <taxon>Pseudomonadota</taxon>
        <taxon>Alphaproteobacteria</taxon>
        <taxon>Acetobacterales</taxon>
        <taxon>Roseomonadaceae</taxon>
        <taxon>Roseomonas</taxon>
    </lineage>
</organism>
<dbReference type="SUPFAM" id="SSF46689">
    <property type="entry name" value="Homeodomain-like"/>
    <property type="match status" value="1"/>
</dbReference>
<dbReference type="InterPro" id="IPR009057">
    <property type="entry name" value="Homeodomain-like_sf"/>
</dbReference>
<dbReference type="Gene3D" id="1.10.357.10">
    <property type="entry name" value="Tetracycline Repressor, domain 2"/>
    <property type="match status" value="1"/>
</dbReference>
<dbReference type="PANTHER" id="PTHR47506">
    <property type="entry name" value="TRANSCRIPTIONAL REGULATORY PROTEIN"/>
    <property type="match status" value="1"/>
</dbReference>
<dbReference type="InterPro" id="IPR001647">
    <property type="entry name" value="HTH_TetR"/>
</dbReference>
<dbReference type="PROSITE" id="PS50977">
    <property type="entry name" value="HTH_TETR_2"/>
    <property type="match status" value="1"/>
</dbReference>
<keyword evidence="1" id="KW-0805">Transcription regulation</keyword>
<feature type="region of interest" description="Disordered" evidence="5">
    <location>
        <begin position="197"/>
        <end position="228"/>
    </location>
</feature>
<evidence type="ECO:0000256" key="4">
    <source>
        <dbReference type="PROSITE-ProRule" id="PRU00335"/>
    </source>
</evidence>
<dbReference type="Gene3D" id="1.10.10.60">
    <property type="entry name" value="Homeodomain-like"/>
    <property type="match status" value="1"/>
</dbReference>
<dbReference type="RefSeq" id="WP_248669837.1">
    <property type="nucleotide sequence ID" value="NZ_JALPRX010000146.1"/>
</dbReference>
<dbReference type="SUPFAM" id="SSF48498">
    <property type="entry name" value="Tetracyclin repressor-like, C-terminal domain"/>
    <property type="match status" value="1"/>
</dbReference>
<evidence type="ECO:0000313" key="8">
    <source>
        <dbReference type="Proteomes" id="UP001139516"/>
    </source>
</evidence>
<accession>A0A9X1YBL5</accession>
<name>A0A9X1YBL5_9PROT</name>
<dbReference type="AlphaFoldDB" id="A0A9X1YBL5"/>
<evidence type="ECO:0000256" key="2">
    <source>
        <dbReference type="ARBA" id="ARBA00023125"/>
    </source>
</evidence>
<sequence>MRVSRATLENHRRAILDAAGRLFRRGGLERVTLAEVTREAGLTHGAFYGHYPSKTALAEAACRDSLECAAAKWRVRAAEARAAGADPVAALVHRYLTERHRDEPGGGCALVALGAELCRGEPGLREALSIGTRALLAVLEEEIAPRRPALDPDGRRRAALATLAAMAGGLQLARACGPDPELSREALEAAALLAVQAADTAGAPPQPAPPDAPDQPRPAPPPPLPEGP</sequence>
<feature type="DNA-binding region" description="H-T-H motif" evidence="4">
    <location>
        <begin position="32"/>
        <end position="51"/>
    </location>
</feature>
<gene>
    <name evidence="7" type="ORF">M0638_25875</name>
</gene>
<evidence type="ECO:0000259" key="6">
    <source>
        <dbReference type="PROSITE" id="PS50977"/>
    </source>
</evidence>
<protein>
    <submittedName>
        <fullName evidence="7">TetR/AcrR family transcriptional regulator</fullName>
    </submittedName>
</protein>
<proteinExistence type="predicted"/>
<keyword evidence="2 4" id="KW-0238">DNA-binding</keyword>
<dbReference type="PANTHER" id="PTHR47506:SF7">
    <property type="entry name" value="TRANSCRIPTIONAL REGULATORY PROTEIN"/>
    <property type="match status" value="1"/>
</dbReference>
<feature type="compositionally biased region" description="Pro residues" evidence="5">
    <location>
        <begin position="204"/>
        <end position="228"/>
    </location>
</feature>
<keyword evidence="3" id="KW-0804">Transcription</keyword>
<dbReference type="EMBL" id="JALPRX010000146">
    <property type="protein sequence ID" value="MCK8787789.1"/>
    <property type="molecule type" value="Genomic_DNA"/>
</dbReference>
<comment type="caution">
    <text evidence="7">The sequence shown here is derived from an EMBL/GenBank/DDBJ whole genome shotgun (WGS) entry which is preliminary data.</text>
</comment>
<dbReference type="Proteomes" id="UP001139516">
    <property type="component" value="Unassembled WGS sequence"/>
</dbReference>
<evidence type="ECO:0000256" key="5">
    <source>
        <dbReference type="SAM" id="MobiDB-lite"/>
    </source>
</evidence>
<reference evidence="7" key="1">
    <citation type="submission" date="2022-04" db="EMBL/GenBank/DDBJ databases">
        <title>Roseomonas acroporae sp. nov., isolated from coral Acropora digitifera.</title>
        <authorList>
            <person name="Sun H."/>
        </authorList>
    </citation>
    <scope>NUCLEOTIDE SEQUENCE</scope>
    <source>
        <strain evidence="7">NAR14</strain>
    </source>
</reference>
<evidence type="ECO:0000256" key="3">
    <source>
        <dbReference type="ARBA" id="ARBA00023163"/>
    </source>
</evidence>
<evidence type="ECO:0000256" key="1">
    <source>
        <dbReference type="ARBA" id="ARBA00023015"/>
    </source>
</evidence>
<keyword evidence="8" id="KW-1185">Reference proteome</keyword>
<dbReference type="PRINTS" id="PR00455">
    <property type="entry name" value="HTHTETR"/>
</dbReference>
<dbReference type="InterPro" id="IPR036271">
    <property type="entry name" value="Tet_transcr_reg_TetR-rel_C_sf"/>
</dbReference>
<dbReference type="GO" id="GO:0003677">
    <property type="term" value="F:DNA binding"/>
    <property type="evidence" value="ECO:0007669"/>
    <property type="project" value="UniProtKB-UniRule"/>
</dbReference>
<evidence type="ECO:0000313" key="7">
    <source>
        <dbReference type="EMBL" id="MCK8787789.1"/>
    </source>
</evidence>
<dbReference type="Pfam" id="PF00440">
    <property type="entry name" value="TetR_N"/>
    <property type="match status" value="1"/>
</dbReference>
<feature type="domain" description="HTH tetR-type" evidence="6">
    <location>
        <begin position="9"/>
        <end position="69"/>
    </location>
</feature>